<evidence type="ECO:0000256" key="1">
    <source>
        <dbReference type="SAM" id="Phobius"/>
    </source>
</evidence>
<dbReference type="RefSeq" id="WP_322329097.1">
    <property type="nucleotide sequence ID" value="NZ_CP139725.1"/>
</dbReference>
<accession>A0ABZ0V1Z8</accession>
<feature type="transmembrane region" description="Helical" evidence="1">
    <location>
        <begin position="35"/>
        <end position="54"/>
    </location>
</feature>
<feature type="transmembrane region" description="Helical" evidence="1">
    <location>
        <begin position="183"/>
        <end position="201"/>
    </location>
</feature>
<name>A0ABZ0V1Z8_9RHOB</name>
<keyword evidence="1" id="KW-0812">Transmembrane</keyword>
<proteinExistence type="predicted"/>
<dbReference type="Proteomes" id="UP001326567">
    <property type="component" value="Chromosome"/>
</dbReference>
<dbReference type="InterPro" id="IPR003675">
    <property type="entry name" value="Rce1/LyrA-like_dom"/>
</dbReference>
<dbReference type="Pfam" id="PF02517">
    <property type="entry name" value="Rce1-like"/>
    <property type="match status" value="1"/>
</dbReference>
<reference evidence="3 4" key="1">
    <citation type="submission" date="2023-11" db="EMBL/GenBank/DDBJ databases">
        <title>From the Deep-Sea to the Surface: Bacterial Genomes Isolated from the Moytirra Hydrothermal Vent Plume.</title>
        <authorList>
            <person name="Major S.R."/>
        </authorList>
    </citation>
    <scope>NUCLEOTIDE SEQUENCE [LARGE SCALE GENOMIC DNA]</scope>
    <source>
        <strain evidence="3 4">OXR-9</strain>
    </source>
</reference>
<organism evidence="3 4">
    <name type="scientific">Sulfitobacter faviae</name>
    <dbReference type="NCBI Taxonomy" id="1775881"/>
    <lineage>
        <taxon>Bacteria</taxon>
        <taxon>Pseudomonadati</taxon>
        <taxon>Pseudomonadota</taxon>
        <taxon>Alphaproteobacteria</taxon>
        <taxon>Rhodobacterales</taxon>
        <taxon>Roseobacteraceae</taxon>
        <taxon>Sulfitobacter</taxon>
    </lineage>
</organism>
<feature type="transmembrane region" description="Helical" evidence="1">
    <location>
        <begin position="104"/>
        <end position="126"/>
    </location>
</feature>
<sequence>MSANVTPVDETSLFFFERRDCDLPYYRNFAFGGGLGRWLVILVSVALGAAALMLAQQRFQGGLSAFLPPLLFVAIPLAGVALAFGPKAPLALFRPLRARDIGVILGFFVVNAIVTLALGLLITRLFDTTPNPATQMVAAAQGAERVLFFGWTALQLLGEEFFTILPFLAFLALLTVYLPRKSALAVAALGASLVFALMHLPTYQRNVAQALVGLVPIRFVLLMPFLITRNIWASTGTHILNDWTIFGLGAWAAAEP</sequence>
<dbReference type="EMBL" id="CP139725">
    <property type="protein sequence ID" value="WPZ22409.1"/>
    <property type="molecule type" value="Genomic_DNA"/>
</dbReference>
<keyword evidence="1" id="KW-0472">Membrane</keyword>
<feature type="domain" description="CAAX prenyl protease 2/Lysostaphin resistance protein A-like" evidence="2">
    <location>
        <begin position="147"/>
        <end position="243"/>
    </location>
</feature>
<protein>
    <submittedName>
        <fullName evidence="3">CPBP family intramembrane glutamate endopeptidase</fullName>
    </submittedName>
</protein>
<keyword evidence="1" id="KW-1133">Transmembrane helix</keyword>
<evidence type="ECO:0000313" key="3">
    <source>
        <dbReference type="EMBL" id="WPZ22409.1"/>
    </source>
</evidence>
<evidence type="ECO:0000259" key="2">
    <source>
        <dbReference type="Pfam" id="PF02517"/>
    </source>
</evidence>
<evidence type="ECO:0000313" key="4">
    <source>
        <dbReference type="Proteomes" id="UP001326567"/>
    </source>
</evidence>
<feature type="transmembrane region" description="Helical" evidence="1">
    <location>
        <begin position="66"/>
        <end position="84"/>
    </location>
</feature>
<feature type="transmembrane region" description="Helical" evidence="1">
    <location>
        <begin position="207"/>
        <end position="227"/>
    </location>
</feature>
<keyword evidence="4" id="KW-1185">Reference proteome</keyword>
<gene>
    <name evidence="3" type="ORF">T7987_03995</name>
</gene>